<dbReference type="GO" id="GO:0044874">
    <property type="term" value="P:lipoprotein localization to outer membrane"/>
    <property type="evidence" value="ECO:0007669"/>
    <property type="project" value="TreeGrafter"/>
</dbReference>
<evidence type="ECO:0000256" key="4">
    <source>
        <dbReference type="ARBA" id="ARBA00022692"/>
    </source>
</evidence>
<dbReference type="Pfam" id="PF12704">
    <property type="entry name" value="MacB_PCD"/>
    <property type="match status" value="1"/>
</dbReference>
<dbReference type="InterPro" id="IPR003838">
    <property type="entry name" value="ABC3_permease_C"/>
</dbReference>
<accession>A0A956NFR1</accession>
<evidence type="ECO:0000256" key="6">
    <source>
        <dbReference type="ARBA" id="ARBA00023136"/>
    </source>
</evidence>
<dbReference type="Pfam" id="PF02687">
    <property type="entry name" value="FtsX"/>
    <property type="match status" value="2"/>
</dbReference>
<evidence type="ECO:0000256" key="3">
    <source>
        <dbReference type="ARBA" id="ARBA00022475"/>
    </source>
</evidence>
<feature type="transmembrane region" description="Helical" evidence="8">
    <location>
        <begin position="20"/>
        <end position="40"/>
    </location>
</feature>
<reference evidence="11" key="1">
    <citation type="submission" date="2020-04" db="EMBL/GenBank/DDBJ databases">
        <authorList>
            <person name="Zhang T."/>
        </authorList>
    </citation>
    <scope>NUCLEOTIDE SEQUENCE</scope>
    <source>
        <strain evidence="11">HKST-UBA02</strain>
    </source>
</reference>
<dbReference type="GO" id="GO:0098797">
    <property type="term" value="C:plasma membrane protein complex"/>
    <property type="evidence" value="ECO:0007669"/>
    <property type="project" value="TreeGrafter"/>
</dbReference>
<protein>
    <submittedName>
        <fullName evidence="11">FtsX-like permease family protein</fullName>
    </submittedName>
</protein>
<keyword evidence="3" id="KW-1003">Cell membrane</keyword>
<feature type="transmembrane region" description="Helical" evidence="8">
    <location>
        <begin position="756"/>
        <end position="777"/>
    </location>
</feature>
<feature type="transmembrane region" description="Helical" evidence="8">
    <location>
        <begin position="391"/>
        <end position="414"/>
    </location>
</feature>
<dbReference type="PANTHER" id="PTHR30489">
    <property type="entry name" value="LIPOPROTEIN-RELEASING SYSTEM TRANSMEMBRANE PROTEIN LOLE"/>
    <property type="match status" value="1"/>
</dbReference>
<feature type="transmembrane region" description="Helical" evidence="8">
    <location>
        <begin position="296"/>
        <end position="318"/>
    </location>
</feature>
<feature type="transmembrane region" description="Helical" evidence="8">
    <location>
        <begin position="339"/>
        <end position="364"/>
    </location>
</feature>
<evidence type="ECO:0000313" key="12">
    <source>
        <dbReference type="Proteomes" id="UP000739538"/>
    </source>
</evidence>
<feature type="compositionally biased region" description="Acidic residues" evidence="7">
    <location>
        <begin position="142"/>
        <end position="157"/>
    </location>
</feature>
<feature type="transmembrane region" description="Helical" evidence="8">
    <location>
        <begin position="441"/>
        <end position="462"/>
    </location>
</feature>
<evidence type="ECO:0000256" key="8">
    <source>
        <dbReference type="SAM" id="Phobius"/>
    </source>
</evidence>
<evidence type="ECO:0000256" key="5">
    <source>
        <dbReference type="ARBA" id="ARBA00022989"/>
    </source>
</evidence>
<comment type="subcellular location">
    <subcellularLocation>
        <location evidence="1">Cell membrane</location>
        <topology evidence="1">Multi-pass membrane protein</topology>
    </subcellularLocation>
</comment>
<feature type="transmembrane region" description="Helical" evidence="8">
    <location>
        <begin position="468"/>
        <end position="489"/>
    </location>
</feature>
<feature type="domain" description="ABC3 transporter permease C-terminal" evidence="9">
    <location>
        <begin position="760"/>
        <end position="875"/>
    </location>
</feature>
<dbReference type="PANTHER" id="PTHR30489:SF0">
    <property type="entry name" value="LIPOPROTEIN-RELEASING SYSTEM TRANSMEMBRANE PROTEIN LOLE"/>
    <property type="match status" value="1"/>
</dbReference>
<feature type="region of interest" description="Disordered" evidence="7">
    <location>
        <begin position="119"/>
        <end position="157"/>
    </location>
</feature>
<comment type="caution">
    <text evidence="11">The sequence shown here is derived from an EMBL/GenBank/DDBJ whole genome shotgun (WGS) entry which is preliminary data.</text>
</comment>
<organism evidence="11 12">
    <name type="scientific">Eiseniibacteriota bacterium</name>
    <dbReference type="NCBI Taxonomy" id="2212470"/>
    <lineage>
        <taxon>Bacteria</taxon>
        <taxon>Candidatus Eiseniibacteriota</taxon>
    </lineage>
</organism>
<evidence type="ECO:0000259" key="9">
    <source>
        <dbReference type="Pfam" id="PF02687"/>
    </source>
</evidence>
<comment type="similarity">
    <text evidence="2">Belongs to the ABC-4 integral membrane protein family. LolC/E subfamily.</text>
</comment>
<evidence type="ECO:0000259" key="10">
    <source>
        <dbReference type="Pfam" id="PF12704"/>
    </source>
</evidence>
<gene>
    <name evidence="11" type="ORF">KDA27_19300</name>
</gene>
<feature type="domain" description="ABC3 transporter permease C-terminal" evidence="9">
    <location>
        <begin position="297"/>
        <end position="421"/>
    </location>
</feature>
<dbReference type="InterPro" id="IPR051447">
    <property type="entry name" value="Lipoprotein-release_system"/>
</dbReference>
<keyword evidence="6 8" id="KW-0472">Membrane</keyword>
<keyword evidence="5 8" id="KW-1133">Transmembrane helix</keyword>
<evidence type="ECO:0000256" key="7">
    <source>
        <dbReference type="SAM" id="MobiDB-lite"/>
    </source>
</evidence>
<feature type="transmembrane region" description="Helical" evidence="8">
    <location>
        <begin position="518"/>
        <end position="538"/>
    </location>
</feature>
<feature type="transmembrane region" description="Helical" evidence="8">
    <location>
        <begin position="798"/>
        <end position="831"/>
    </location>
</feature>
<reference evidence="11" key="2">
    <citation type="journal article" date="2021" name="Microbiome">
        <title>Successional dynamics and alternative stable states in a saline activated sludge microbial community over 9 years.</title>
        <authorList>
            <person name="Wang Y."/>
            <person name="Ye J."/>
            <person name="Ju F."/>
            <person name="Liu L."/>
            <person name="Boyd J.A."/>
            <person name="Deng Y."/>
            <person name="Parks D.H."/>
            <person name="Jiang X."/>
            <person name="Yin X."/>
            <person name="Woodcroft B.J."/>
            <person name="Tyson G.W."/>
            <person name="Hugenholtz P."/>
            <person name="Polz M.F."/>
            <person name="Zhang T."/>
        </authorList>
    </citation>
    <scope>NUCLEOTIDE SEQUENCE</scope>
    <source>
        <strain evidence="11">HKST-UBA02</strain>
    </source>
</reference>
<dbReference type="EMBL" id="JAGQHS010000131">
    <property type="protein sequence ID" value="MCA9757947.1"/>
    <property type="molecule type" value="Genomic_DNA"/>
</dbReference>
<sequence length="884" mass="93190">MIRYFLRSLRAQLTTGRSLYLLSVLGVALGVASVVSIRILNHNALAAFRGGVRAVSGDADLTVLGVSESFADSLYPTVLGDPSVASAWPIHRVGVSLSSAPEVFLDVIGTDLLGVTPMPLESAPSHMASGSNTPPASASEAGGEEAGGEDAGDEEAGVGEETPLALAVDAIRVPGWVAVTPRLAAERGWALGDSFGVTSGSRRVTLTVGAVVDFQKYAPLASRYLAVMDVSQAQAFLGRSGRLHQIDVVLKDCTDVEASRTRLARVLGPSVRVETPGERVDDAAGLLGAFRLNLTALSLISLFVGAFLIFSSTQASLVRRRGELGLLRSLGTTRAQTSSIVLGEVALLGAVGVAIGLPIGYWAAQENVHFVSATLTNIYLLSAIERLEVPVSVFVTAGVVGIGSALLGAILPAWDAAKEDPRSLLVAYQVHESTGRFSGTLAVLGLGVLLISWSAYFAIGVFGVTSRYSGFGLGLALLIGLPLLTPWTVRTLTRNVPARGFGLSLSLRNLATRLQTTAFSVASLAIAVSMMVGITLLVGSFRETLRTWVDGSIRADVYVTTESWTQGGAEAFLTNELRDALSNHPSVLGVESLRRLTTRRNDRRLPFAGVSLGLPDSCYAFPMRSGNAMDALAALRSGNAALISEPLSRLTGLGVGDELEFDTPTGTARLEVAGVSYDYSTEGGSVLVSLETLNRLFGAAPIQNIALFLAPEADPEVVVSELRAKTAGAPLLIRSNRSIREEVFRIFDQTFAITRLLQGMALLVAACGISLTLLVLARERIAELALYRSLGAVRPQIFGLFVGEGLSLAALGLLLGTVGGLVLAAILIYVINPSFFGWTIRPAWSWAAWVEQSVTLLSTAVLASLYPALRASRVPAQELSRENL</sequence>
<feature type="domain" description="MacB-like periplasmic core" evidence="10">
    <location>
        <begin position="517"/>
        <end position="724"/>
    </location>
</feature>
<dbReference type="Proteomes" id="UP000739538">
    <property type="component" value="Unassembled WGS sequence"/>
</dbReference>
<evidence type="ECO:0000256" key="1">
    <source>
        <dbReference type="ARBA" id="ARBA00004651"/>
    </source>
</evidence>
<proteinExistence type="inferred from homology"/>
<dbReference type="AlphaFoldDB" id="A0A956NFR1"/>
<evidence type="ECO:0000256" key="2">
    <source>
        <dbReference type="ARBA" id="ARBA00005236"/>
    </source>
</evidence>
<name>A0A956NFR1_UNCEI</name>
<dbReference type="InterPro" id="IPR025857">
    <property type="entry name" value="MacB_PCD"/>
</dbReference>
<keyword evidence="4 8" id="KW-0812">Transmembrane</keyword>
<evidence type="ECO:0000313" key="11">
    <source>
        <dbReference type="EMBL" id="MCA9757947.1"/>
    </source>
</evidence>